<keyword evidence="9" id="KW-0489">Methyltransferase</keyword>
<dbReference type="InterPro" id="IPR029043">
    <property type="entry name" value="GcvT/YgfZ_C"/>
</dbReference>
<dbReference type="InterPro" id="IPR006222">
    <property type="entry name" value="GCVT_N"/>
</dbReference>
<evidence type="ECO:0000256" key="6">
    <source>
        <dbReference type="ARBA" id="ARBA00047665"/>
    </source>
</evidence>
<dbReference type="PANTHER" id="PTHR43757">
    <property type="entry name" value="AMINOMETHYLTRANSFERASE"/>
    <property type="match status" value="1"/>
</dbReference>
<evidence type="ECO:0000256" key="3">
    <source>
        <dbReference type="ARBA" id="ARBA00022576"/>
    </source>
</evidence>
<evidence type="ECO:0000256" key="4">
    <source>
        <dbReference type="ARBA" id="ARBA00022679"/>
    </source>
</evidence>
<sequence>MSQSHQDNPGTAAAASPAAAPTAKPTALYDLHLSQGGRMVDFAGYSLPVQFKGIVAEHNHTREHASVFDVSHMGQVSVTGPDFLTTAQALETLLPGAISTLKPGAMRYTVLLNDDGGIEDDLIVTRPGDAQLPAGTMLIVFNAARKYHDLALFENALGDKLKFELHENKSLLALQGPEAGAVLAQLCDAPEKLAFMQTTTCEIDGIECRISRAGYTGEDGFEISVGNQFAQKIAQKLYEDARVEPAGLGARDSLRLEAGLCLYGHDMNEHIDPISAGLLFAIGKKRRELGGFAGAERVLEILAEGPQTRRVGIIFEGRMPVREGAPIVDEEGHEIGHVTSGTFGPTIKAPIAMAYVPAEFAREGTKLTALVRNRPVVGTVSKMPFVPANYARKPGV</sequence>
<dbReference type="GO" id="GO:0005960">
    <property type="term" value="C:glycine cleavage complex"/>
    <property type="evidence" value="ECO:0007669"/>
    <property type="project" value="InterPro"/>
</dbReference>
<keyword evidence="4 9" id="KW-0808">Transferase</keyword>
<evidence type="ECO:0000256" key="5">
    <source>
        <dbReference type="ARBA" id="ARBA00031395"/>
    </source>
</evidence>
<evidence type="ECO:0000256" key="1">
    <source>
        <dbReference type="ARBA" id="ARBA00008609"/>
    </source>
</evidence>
<dbReference type="SUPFAM" id="SSF101790">
    <property type="entry name" value="Aminomethyltransferase beta-barrel domain"/>
    <property type="match status" value="1"/>
</dbReference>
<protein>
    <recommendedName>
        <fullName evidence="2">aminomethyltransferase</fullName>
        <ecNumber evidence="2">2.1.2.10</ecNumber>
    </recommendedName>
    <alternativeName>
        <fullName evidence="5">Glycine cleavage system T protein</fullName>
    </alternativeName>
</protein>
<dbReference type="NCBIfam" id="TIGR00528">
    <property type="entry name" value="gcvT"/>
    <property type="match status" value="1"/>
</dbReference>
<dbReference type="Pfam" id="PF01571">
    <property type="entry name" value="GCV_T"/>
    <property type="match status" value="1"/>
</dbReference>
<dbReference type="NCBIfam" id="NF010093">
    <property type="entry name" value="PRK13579.1"/>
    <property type="match status" value="1"/>
</dbReference>
<evidence type="ECO:0000313" key="9">
    <source>
        <dbReference type="EMBL" id="VAW22697.1"/>
    </source>
</evidence>
<feature type="domain" description="Aminomethyltransferase C-terminal" evidence="8">
    <location>
        <begin position="309"/>
        <end position="386"/>
    </location>
</feature>
<dbReference type="GO" id="GO:0006546">
    <property type="term" value="P:glycine catabolic process"/>
    <property type="evidence" value="ECO:0007669"/>
    <property type="project" value="InterPro"/>
</dbReference>
<accession>A0A3B0UBG7</accession>
<keyword evidence="3" id="KW-0032">Aminotransferase</keyword>
<dbReference type="Gene3D" id="4.10.1250.10">
    <property type="entry name" value="Aminomethyltransferase fragment"/>
    <property type="match status" value="1"/>
</dbReference>
<gene>
    <name evidence="9" type="ORF">MNBD_ALPHA12-1955</name>
</gene>
<dbReference type="PANTHER" id="PTHR43757:SF2">
    <property type="entry name" value="AMINOMETHYLTRANSFERASE, MITOCHONDRIAL"/>
    <property type="match status" value="1"/>
</dbReference>
<dbReference type="InterPro" id="IPR028896">
    <property type="entry name" value="GcvT/YgfZ/DmdA"/>
</dbReference>
<dbReference type="GO" id="GO:0032259">
    <property type="term" value="P:methylation"/>
    <property type="evidence" value="ECO:0007669"/>
    <property type="project" value="UniProtKB-KW"/>
</dbReference>
<dbReference type="GO" id="GO:0004047">
    <property type="term" value="F:aminomethyltransferase activity"/>
    <property type="evidence" value="ECO:0007669"/>
    <property type="project" value="UniProtKB-EC"/>
</dbReference>
<proteinExistence type="inferred from homology"/>
<dbReference type="AlphaFoldDB" id="A0A3B0UBG7"/>
<dbReference type="EC" id="2.1.2.10" evidence="2"/>
<feature type="domain" description="GCVT N-terminal" evidence="7">
    <location>
        <begin position="28"/>
        <end position="285"/>
    </location>
</feature>
<dbReference type="Gene3D" id="2.40.30.110">
    <property type="entry name" value="Aminomethyltransferase beta-barrel domains"/>
    <property type="match status" value="1"/>
</dbReference>
<dbReference type="NCBIfam" id="NF001567">
    <property type="entry name" value="PRK00389.1"/>
    <property type="match status" value="1"/>
</dbReference>
<dbReference type="EMBL" id="UOEO01000210">
    <property type="protein sequence ID" value="VAW22697.1"/>
    <property type="molecule type" value="Genomic_DNA"/>
</dbReference>
<name>A0A3B0UBG7_9ZZZZ</name>
<evidence type="ECO:0000259" key="7">
    <source>
        <dbReference type="Pfam" id="PF01571"/>
    </source>
</evidence>
<organism evidence="9">
    <name type="scientific">hydrothermal vent metagenome</name>
    <dbReference type="NCBI Taxonomy" id="652676"/>
    <lineage>
        <taxon>unclassified sequences</taxon>
        <taxon>metagenomes</taxon>
        <taxon>ecological metagenomes</taxon>
    </lineage>
</organism>
<dbReference type="InterPro" id="IPR013977">
    <property type="entry name" value="GcvT_C"/>
</dbReference>
<dbReference type="GO" id="GO:0008483">
    <property type="term" value="F:transaminase activity"/>
    <property type="evidence" value="ECO:0007669"/>
    <property type="project" value="UniProtKB-KW"/>
</dbReference>
<evidence type="ECO:0000259" key="8">
    <source>
        <dbReference type="Pfam" id="PF08669"/>
    </source>
</evidence>
<dbReference type="InterPro" id="IPR006223">
    <property type="entry name" value="GcvT"/>
</dbReference>
<dbReference type="InterPro" id="IPR027266">
    <property type="entry name" value="TrmE/GcvT-like"/>
</dbReference>
<dbReference type="Pfam" id="PF08669">
    <property type="entry name" value="GCV_T_C"/>
    <property type="match status" value="1"/>
</dbReference>
<evidence type="ECO:0000256" key="2">
    <source>
        <dbReference type="ARBA" id="ARBA00012616"/>
    </source>
</evidence>
<dbReference type="Gene3D" id="3.30.70.1400">
    <property type="entry name" value="Aminomethyltransferase beta-barrel domains"/>
    <property type="match status" value="1"/>
</dbReference>
<dbReference type="SUPFAM" id="SSF103025">
    <property type="entry name" value="Folate-binding domain"/>
    <property type="match status" value="1"/>
</dbReference>
<dbReference type="Gene3D" id="3.30.1360.120">
    <property type="entry name" value="Probable tRNA modification gtpase trme, domain 1"/>
    <property type="match status" value="1"/>
</dbReference>
<comment type="similarity">
    <text evidence="1">Belongs to the GcvT family.</text>
</comment>
<reference evidence="9" key="1">
    <citation type="submission" date="2018-06" db="EMBL/GenBank/DDBJ databases">
        <authorList>
            <person name="Zhirakovskaya E."/>
        </authorList>
    </citation>
    <scope>NUCLEOTIDE SEQUENCE</scope>
</reference>
<dbReference type="PIRSF" id="PIRSF006487">
    <property type="entry name" value="GcvT"/>
    <property type="match status" value="1"/>
</dbReference>
<comment type="catalytic activity">
    <reaction evidence="6">
        <text>N(6)-[(R)-S(8)-aminomethyldihydrolipoyl]-L-lysyl-[protein] + (6S)-5,6,7,8-tetrahydrofolate = N(6)-[(R)-dihydrolipoyl]-L-lysyl-[protein] + (6R)-5,10-methylene-5,6,7,8-tetrahydrofolate + NH4(+)</text>
        <dbReference type="Rhea" id="RHEA:16945"/>
        <dbReference type="Rhea" id="RHEA-COMP:10475"/>
        <dbReference type="Rhea" id="RHEA-COMP:10492"/>
        <dbReference type="ChEBI" id="CHEBI:15636"/>
        <dbReference type="ChEBI" id="CHEBI:28938"/>
        <dbReference type="ChEBI" id="CHEBI:57453"/>
        <dbReference type="ChEBI" id="CHEBI:83100"/>
        <dbReference type="ChEBI" id="CHEBI:83143"/>
        <dbReference type="EC" id="2.1.2.10"/>
    </reaction>
</comment>
<dbReference type="GO" id="GO:0008168">
    <property type="term" value="F:methyltransferase activity"/>
    <property type="evidence" value="ECO:0007669"/>
    <property type="project" value="UniProtKB-KW"/>
</dbReference>